<keyword evidence="2" id="KW-0472">Membrane</keyword>
<accession>A0A9D9DA01</accession>
<feature type="transmembrane region" description="Helical" evidence="2">
    <location>
        <begin position="6"/>
        <end position="27"/>
    </location>
</feature>
<dbReference type="AlphaFoldDB" id="A0A9D9DA01"/>
<organism evidence="3 4">
    <name type="scientific">Candidatus Avisuccinivibrio stercorigallinarum</name>
    <dbReference type="NCBI Taxonomy" id="2840704"/>
    <lineage>
        <taxon>Bacteria</taxon>
        <taxon>Pseudomonadati</taxon>
        <taxon>Pseudomonadota</taxon>
        <taxon>Gammaproteobacteria</taxon>
        <taxon>Aeromonadales</taxon>
        <taxon>Succinivibrionaceae</taxon>
        <taxon>Succinivibrionaceae incertae sedis</taxon>
        <taxon>Candidatus Avisuccinivibrio</taxon>
    </lineage>
</organism>
<keyword evidence="2" id="KW-0812">Transmembrane</keyword>
<reference evidence="3" key="2">
    <citation type="journal article" date="2021" name="PeerJ">
        <title>Extensive microbial diversity within the chicken gut microbiome revealed by metagenomics and culture.</title>
        <authorList>
            <person name="Gilroy R."/>
            <person name="Ravi A."/>
            <person name="Getino M."/>
            <person name="Pursley I."/>
            <person name="Horton D.L."/>
            <person name="Alikhan N.F."/>
            <person name="Baker D."/>
            <person name="Gharbi K."/>
            <person name="Hall N."/>
            <person name="Watson M."/>
            <person name="Adriaenssens E.M."/>
            <person name="Foster-Nyarko E."/>
            <person name="Jarju S."/>
            <person name="Secka A."/>
            <person name="Antonio M."/>
            <person name="Oren A."/>
            <person name="Chaudhuri R.R."/>
            <person name="La Ragione R."/>
            <person name="Hildebrand F."/>
            <person name="Pallen M.J."/>
        </authorList>
    </citation>
    <scope>NUCLEOTIDE SEQUENCE</scope>
    <source>
        <strain evidence="3">17213</strain>
    </source>
</reference>
<evidence type="ECO:0000313" key="3">
    <source>
        <dbReference type="EMBL" id="MBO8415153.1"/>
    </source>
</evidence>
<proteinExistence type="predicted"/>
<evidence type="ECO:0000313" key="4">
    <source>
        <dbReference type="Proteomes" id="UP000823631"/>
    </source>
</evidence>
<sequence length="161" mass="19143">MSFINEYWWAVLLLALVIILIAIWGTFASRVYSRYKDIEKKFNRTAAREEYLVENEQLVAELEGRKDALDALIKELDGRVMELRKNYVEAAKDNDDLNQLRGQLDELENNYRNTLIDLERQIASREDELQRLEDKTEEYRLAEQKLESFKAHEEEIKKAQE</sequence>
<comment type="caution">
    <text evidence="3">The sequence shown here is derived from an EMBL/GenBank/DDBJ whole genome shotgun (WGS) entry which is preliminary data.</text>
</comment>
<protein>
    <submittedName>
        <fullName evidence="3">Uncharacterized protein</fullName>
    </submittedName>
</protein>
<name>A0A9D9DA01_9GAMM</name>
<dbReference type="EMBL" id="JADINH010000034">
    <property type="protein sequence ID" value="MBO8415153.1"/>
    <property type="molecule type" value="Genomic_DNA"/>
</dbReference>
<feature type="coiled-coil region" evidence="1">
    <location>
        <begin position="55"/>
        <end position="152"/>
    </location>
</feature>
<evidence type="ECO:0000256" key="1">
    <source>
        <dbReference type="SAM" id="Coils"/>
    </source>
</evidence>
<keyword evidence="2" id="KW-1133">Transmembrane helix</keyword>
<dbReference type="Proteomes" id="UP000823631">
    <property type="component" value="Unassembled WGS sequence"/>
</dbReference>
<evidence type="ECO:0000256" key="2">
    <source>
        <dbReference type="SAM" id="Phobius"/>
    </source>
</evidence>
<keyword evidence="1" id="KW-0175">Coiled coil</keyword>
<feature type="non-terminal residue" evidence="3">
    <location>
        <position position="161"/>
    </location>
</feature>
<reference evidence="3" key="1">
    <citation type="submission" date="2020-10" db="EMBL/GenBank/DDBJ databases">
        <authorList>
            <person name="Gilroy R."/>
        </authorList>
    </citation>
    <scope>NUCLEOTIDE SEQUENCE</scope>
    <source>
        <strain evidence="3">17213</strain>
    </source>
</reference>
<gene>
    <name evidence="3" type="ORF">IAB19_02085</name>
</gene>